<dbReference type="AlphaFoldDB" id="A0A5B9PNS5"/>
<evidence type="ECO:0000313" key="4">
    <source>
        <dbReference type="Proteomes" id="UP000322214"/>
    </source>
</evidence>
<sequence length="570" mass="63420">MLKPGVIGLSIFGILFCVLLATPSQAQIKRDAVDTLVLCNPDLQTALAPWVEYRRRQGHRIAIRFSKPTVEQNRKLIAEYAKGDRLENIVLVGDAGDRWLDPRKLVPTNLVPAKVNLLFGSEPNIASDNPYGDLDEDGVPELAVGRLTADTPEELTQTVNRIIRYEQEANGQLWQRKINLVAGVGGLGRMVDSIIENTTRQIVKELIPAGYQTSMTYGSWTSPYCPDPRRFSETAIGRFNEGCLFWVYCGHGNRGQLDRIMLPDQNHRILDCELVDQLDCKSGSPIAICLACYTGAHDGDEDCLAEHMMRQPNGPVAVVCGSRVTMPYAMSILSVEMMNEFFRGECQTLGQLMLRAKQRMAKKPDGDNKYRQSLDALGQTFSPMPKLLDAECREHMHLMQLIGDPLMRLKRPTKLSLGIKTPTPDVAVDDELPTFSAGDTIALSGATDKPGTLLVELAYQRGRLRHRPSIRHEYDSSDKAFAKIHEDYLKAHDSVVLQKQLQIGKGGFEVDLQVPAGCKGECDVRAMLLGAEDAAIDSVPVRVLSDRQSRKLKQKAIEESRVRSARLEIE</sequence>
<dbReference type="STRING" id="980251.GCA_001642875_00694"/>
<dbReference type="KEGG" id="mff:MFFC18_41180"/>
<dbReference type="Pfam" id="PF01364">
    <property type="entry name" value="Peptidase_C25"/>
    <property type="match status" value="1"/>
</dbReference>
<reference evidence="3 4" key="1">
    <citation type="submission" date="2019-08" db="EMBL/GenBank/DDBJ databases">
        <title>Deep-cultivation of Planctomycetes and their phenomic and genomic characterization uncovers novel biology.</title>
        <authorList>
            <person name="Wiegand S."/>
            <person name="Jogler M."/>
            <person name="Boedeker C."/>
            <person name="Pinto D."/>
            <person name="Vollmers J."/>
            <person name="Rivas-Marin E."/>
            <person name="Kohn T."/>
            <person name="Peeters S.H."/>
            <person name="Heuer A."/>
            <person name="Rast P."/>
            <person name="Oberbeckmann S."/>
            <person name="Bunk B."/>
            <person name="Jeske O."/>
            <person name="Meyerdierks A."/>
            <person name="Storesund J.E."/>
            <person name="Kallscheuer N."/>
            <person name="Luecker S."/>
            <person name="Lage O.M."/>
            <person name="Pohl T."/>
            <person name="Merkel B.J."/>
            <person name="Hornburger P."/>
            <person name="Mueller R.-W."/>
            <person name="Bruemmer F."/>
            <person name="Labrenz M."/>
            <person name="Spormann A.M."/>
            <person name="Op den Camp H."/>
            <person name="Overmann J."/>
            <person name="Amann R."/>
            <person name="Jetten M.S.M."/>
            <person name="Mascher T."/>
            <person name="Medema M.H."/>
            <person name="Devos D.P."/>
            <person name="Kaster A.-K."/>
            <person name="Ovreas L."/>
            <person name="Rohde M."/>
            <person name="Galperin M.Y."/>
            <person name="Jogler C."/>
        </authorList>
    </citation>
    <scope>NUCLEOTIDE SEQUENCE [LARGE SCALE GENOMIC DNA]</scope>
    <source>
        <strain evidence="3 4">FC18</strain>
    </source>
</reference>
<dbReference type="EMBL" id="CP042912">
    <property type="protein sequence ID" value="QEG24201.1"/>
    <property type="molecule type" value="Genomic_DNA"/>
</dbReference>
<proteinExistence type="predicted"/>
<evidence type="ECO:0000256" key="1">
    <source>
        <dbReference type="ARBA" id="ARBA00022729"/>
    </source>
</evidence>
<evidence type="ECO:0000313" key="3">
    <source>
        <dbReference type="EMBL" id="QEG24201.1"/>
    </source>
</evidence>
<keyword evidence="4" id="KW-1185">Reference proteome</keyword>
<dbReference type="Gene3D" id="3.40.50.1460">
    <property type="match status" value="1"/>
</dbReference>
<organism evidence="3 4">
    <name type="scientific">Mariniblastus fucicola</name>
    <dbReference type="NCBI Taxonomy" id="980251"/>
    <lineage>
        <taxon>Bacteria</taxon>
        <taxon>Pseudomonadati</taxon>
        <taxon>Planctomycetota</taxon>
        <taxon>Planctomycetia</taxon>
        <taxon>Pirellulales</taxon>
        <taxon>Pirellulaceae</taxon>
        <taxon>Mariniblastus</taxon>
    </lineage>
</organism>
<protein>
    <submittedName>
        <fullName evidence="3">Gingipain R2</fullName>
        <ecNumber evidence="3">3.4.22.37</ecNumber>
    </submittedName>
</protein>
<dbReference type="EC" id="3.4.22.37" evidence="3"/>
<dbReference type="InterPro" id="IPR029030">
    <property type="entry name" value="Caspase-like_dom_sf"/>
</dbReference>
<dbReference type="RefSeq" id="WP_157665088.1">
    <property type="nucleotide sequence ID" value="NZ_CP042912.1"/>
</dbReference>
<dbReference type="Gene3D" id="3.40.50.10390">
    <property type="entry name" value="Gingipain r, domain 1"/>
    <property type="match status" value="1"/>
</dbReference>
<dbReference type="InterPro" id="IPR001769">
    <property type="entry name" value="Gingipain"/>
</dbReference>
<accession>A0A5B9PNS5</accession>
<gene>
    <name evidence="3" type="primary">rgpB</name>
    <name evidence="3" type="ORF">MFFC18_41180</name>
</gene>
<keyword evidence="3" id="KW-0378">Hydrolase</keyword>
<keyword evidence="1" id="KW-0732">Signal</keyword>
<evidence type="ECO:0000259" key="2">
    <source>
        <dbReference type="Pfam" id="PF01364"/>
    </source>
</evidence>
<dbReference type="GO" id="GO:0006508">
    <property type="term" value="P:proteolysis"/>
    <property type="evidence" value="ECO:0007669"/>
    <property type="project" value="InterPro"/>
</dbReference>
<dbReference type="GO" id="GO:0008234">
    <property type="term" value="F:cysteine-type peptidase activity"/>
    <property type="evidence" value="ECO:0007669"/>
    <property type="project" value="InterPro"/>
</dbReference>
<dbReference type="InterPro" id="IPR029031">
    <property type="entry name" value="Gingipain_N_sf"/>
</dbReference>
<dbReference type="SUPFAM" id="SSF52129">
    <property type="entry name" value="Caspase-like"/>
    <property type="match status" value="1"/>
</dbReference>
<dbReference type="Proteomes" id="UP000322214">
    <property type="component" value="Chromosome"/>
</dbReference>
<feature type="domain" description="Gingipain" evidence="2">
    <location>
        <begin position="36"/>
        <end position="409"/>
    </location>
</feature>
<name>A0A5B9PNS5_9BACT</name>